<dbReference type="InterPro" id="IPR026591">
    <property type="entry name" value="Sirtuin_cat_small_dom_sf"/>
</dbReference>
<dbReference type="OrthoDB" id="2919105at2759"/>
<feature type="compositionally biased region" description="Basic and acidic residues" evidence="5">
    <location>
        <begin position="722"/>
        <end position="738"/>
    </location>
</feature>
<feature type="region of interest" description="Disordered" evidence="5">
    <location>
        <begin position="757"/>
        <end position="777"/>
    </location>
</feature>
<evidence type="ECO:0000259" key="6">
    <source>
        <dbReference type="PROSITE" id="PS50305"/>
    </source>
</evidence>
<reference evidence="8" key="1">
    <citation type="submission" date="2011-03" db="EMBL/GenBank/DDBJ databases">
        <title>The genome sequence of Vavraia culicis strain floridensis.</title>
        <authorList>
            <consortium name="The Broad Institute Genome Sequencing Platform"/>
            <person name="Cuomo C."/>
            <person name="Becnel J."/>
            <person name="Sanscrainte N."/>
            <person name="Young S.K."/>
            <person name="Zeng Q."/>
            <person name="Gargeya S."/>
            <person name="Fitzgerald M."/>
            <person name="Haas B."/>
            <person name="Abouelleil A."/>
            <person name="Alvarado L."/>
            <person name="Arachchi H.M."/>
            <person name="Berlin A."/>
            <person name="Chapman S.B."/>
            <person name="Gearin G."/>
            <person name="Goldberg J."/>
            <person name="Griggs A."/>
            <person name="Gujja S."/>
            <person name="Hansen M."/>
            <person name="Heiman D."/>
            <person name="Howarth C."/>
            <person name="Larimer J."/>
            <person name="Lui A."/>
            <person name="MacDonald P.J.P."/>
            <person name="McCowen C."/>
            <person name="Montmayeur A."/>
            <person name="Murphy C."/>
            <person name="Neiman D."/>
            <person name="Pearson M."/>
            <person name="Priest M."/>
            <person name="Roberts A."/>
            <person name="Saif S."/>
            <person name="Shea T."/>
            <person name="Sisk P."/>
            <person name="Stolte C."/>
            <person name="Sykes S."/>
            <person name="Wortman J."/>
            <person name="Nusbaum C."/>
            <person name="Birren B."/>
        </authorList>
    </citation>
    <scope>NUCLEOTIDE SEQUENCE [LARGE SCALE GENOMIC DNA]</scope>
    <source>
        <strain evidence="8">floridensis</strain>
    </source>
</reference>
<dbReference type="Gene3D" id="3.30.1600.10">
    <property type="entry name" value="SIR2/SIRT2 'Small Domain"/>
    <property type="match status" value="1"/>
</dbReference>
<feature type="compositionally biased region" description="Polar residues" evidence="5">
    <location>
        <begin position="795"/>
        <end position="804"/>
    </location>
</feature>
<feature type="compositionally biased region" description="Basic and acidic residues" evidence="5">
    <location>
        <begin position="287"/>
        <end position="310"/>
    </location>
</feature>
<feature type="binding site" evidence="4">
    <location>
        <position position="210"/>
    </location>
    <ligand>
        <name>Zn(2+)</name>
        <dbReference type="ChEBI" id="CHEBI:29105"/>
    </ligand>
</feature>
<dbReference type="Pfam" id="PF02146">
    <property type="entry name" value="SIR2"/>
    <property type="match status" value="1"/>
</dbReference>
<dbReference type="PROSITE" id="PS50305">
    <property type="entry name" value="SIRTUIN"/>
    <property type="match status" value="1"/>
</dbReference>
<keyword evidence="4" id="KW-0479">Metal-binding</keyword>
<feature type="binding site" evidence="4">
    <location>
        <position position="330"/>
    </location>
    <ligand>
        <name>Zn(2+)</name>
        <dbReference type="ChEBI" id="CHEBI:29105"/>
    </ligand>
</feature>
<dbReference type="SUPFAM" id="SSF52467">
    <property type="entry name" value="DHS-like NAD/FAD-binding domain"/>
    <property type="match status" value="1"/>
</dbReference>
<dbReference type="Proteomes" id="UP000011081">
    <property type="component" value="Unassembled WGS sequence"/>
</dbReference>
<feature type="region of interest" description="Disordered" evidence="5">
    <location>
        <begin position="689"/>
        <end position="745"/>
    </location>
</feature>
<dbReference type="GO" id="GO:0046872">
    <property type="term" value="F:metal ion binding"/>
    <property type="evidence" value="ECO:0007669"/>
    <property type="project" value="UniProtKB-KW"/>
</dbReference>
<feature type="active site" description="Proton acceptor" evidence="4">
    <location>
        <position position="177"/>
    </location>
</feature>
<feature type="region of interest" description="Disordered" evidence="5">
    <location>
        <begin position="528"/>
        <end position="582"/>
    </location>
</feature>
<dbReference type="InterPro" id="IPR026590">
    <property type="entry name" value="Ssirtuin_cat_dom"/>
</dbReference>
<gene>
    <name evidence="7" type="ORF">VCUG_01344</name>
</gene>
<keyword evidence="3" id="KW-0520">NAD</keyword>
<keyword evidence="8" id="KW-1185">Reference proteome</keyword>
<sequence length="865" mass="95605">MEGVEWICSRLTTNVPTAPWTAFPSTLHILRHPSSPSKFQMKKIDASYVQANKSIFTNKNTVIVVGAGLSVPSNIPDFRSTDGLFATLKKRYKIRGEHIFTYRFTIDKETRSTYLKVISELKQAVDAAQPSHGHYFLSHVREFEKKVRVYTQNVDGLEERAGLKCTKDFGTELVYLHGNLNVLVCTYCGYSKQFGREEREAFGRGCEVECERCLTKNYGQGAKVCGGMDAVENEGIGGGDKRMSEGFKDKEVMTDRDGTVEEEECVGKKTVSRHATGNEHASAQIGKNDKNTGRKGLRDELTNESTDKSRSMITGAQPGDKTKTRTNDRCESKESKTKPQRAVQNRKENAKEQKSLKHKDVHASKVEGSYKAISETPKNTLAPRTSRKLVTGMMNTNIIHYYQVHPDSHYIATMTKKDSNCQLLIVMGTSLKVHGVKQLVKYFSRVVRANNGKSVFVNLESVCKNMMECFDMFYEGTIDEFCGVLEECAGHKDERKLSMRNFVCVRSGGQVGKGKDDNKCGLREIREKLSKNKPAAREHPSKSVQNGSEKELLSGRSDAQAIGSDEHHSLNTCAGKDTRSGQQRMRRLSAIDNAEEGACAKSITKKDSFSAVESDACTNVSNKIEAKERQQHNTGDLRDAGAVGANENKTGEGIENVKGTRNDEVTAKDVNTDEVIAKDVNTDEVTVKDVNTDEVTAKDSLLKNAKSTKNAQKSGKNSTATKKNEKAAKNTGKKDKNVQTKKASNFKECGASTGTIKEVKAINKGSENQQQDQKRTIKKMSLIRIKTKKTAITPPEQSNGTCTSGVYDEQPFDSIRVSEGAGDSVGKSTCLTPRKKMNKSKKMALKTADLDLGSSPVVKKKQKKK</sequence>
<name>L2GVL9_VAVCU</name>
<dbReference type="PANTHER" id="PTHR11085:SF8">
    <property type="entry name" value="NAD-DEPENDENT HISTONE DEACETYLASE HST3"/>
    <property type="match status" value="1"/>
</dbReference>
<feature type="compositionally biased region" description="Basic and acidic residues" evidence="5">
    <location>
        <begin position="689"/>
        <end position="701"/>
    </location>
</feature>
<feature type="region of interest" description="Disordered" evidence="5">
    <location>
        <begin position="255"/>
        <end position="361"/>
    </location>
</feature>
<dbReference type="HOGENOM" id="CLU_331274_0_0_1"/>
<feature type="region of interest" description="Disordered" evidence="5">
    <location>
        <begin position="813"/>
        <end position="865"/>
    </location>
</feature>
<dbReference type="Gene3D" id="3.40.50.1220">
    <property type="entry name" value="TPP-binding domain"/>
    <property type="match status" value="2"/>
</dbReference>
<dbReference type="GeneID" id="19879223"/>
<accession>L2GVL9</accession>
<evidence type="ECO:0000313" key="8">
    <source>
        <dbReference type="Proteomes" id="UP000011081"/>
    </source>
</evidence>
<feature type="compositionally biased region" description="Basic and acidic residues" evidence="5">
    <location>
        <begin position="320"/>
        <end position="337"/>
    </location>
</feature>
<dbReference type="VEuPathDB" id="MicrosporidiaDB:VCUG_01344"/>
<feature type="region of interest" description="Disordered" evidence="5">
    <location>
        <begin position="624"/>
        <end position="666"/>
    </location>
</feature>
<evidence type="ECO:0000256" key="1">
    <source>
        <dbReference type="ARBA" id="ARBA00006924"/>
    </source>
</evidence>
<dbReference type="PANTHER" id="PTHR11085">
    <property type="entry name" value="NAD-DEPENDENT PROTEIN DEACYLASE SIRTUIN-5, MITOCHONDRIAL-RELATED"/>
    <property type="match status" value="1"/>
</dbReference>
<feature type="binding site" evidence="4">
    <location>
        <position position="185"/>
    </location>
    <ligand>
        <name>Zn(2+)</name>
        <dbReference type="ChEBI" id="CHEBI:29105"/>
    </ligand>
</feature>
<dbReference type="STRING" id="948595.L2GVL9"/>
<feature type="compositionally biased region" description="Basic and acidic residues" evidence="5">
    <location>
        <begin position="345"/>
        <end position="355"/>
    </location>
</feature>
<keyword evidence="2" id="KW-0808">Transferase</keyword>
<dbReference type="InterPro" id="IPR050134">
    <property type="entry name" value="NAD-dep_sirtuin_deacylases"/>
</dbReference>
<feature type="binding site" evidence="4">
    <location>
        <position position="188"/>
    </location>
    <ligand>
        <name>Zn(2+)</name>
        <dbReference type="ChEBI" id="CHEBI:29105"/>
    </ligand>
</feature>
<dbReference type="InterPro" id="IPR003000">
    <property type="entry name" value="Sirtuin"/>
</dbReference>
<comment type="similarity">
    <text evidence="1">Belongs to the sirtuin family. Class I subfamily.</text>
</comment>
<keyword evidence="4" id="KW-0862">Zinc</keyword>
<feature type="compositionally biased region" description="Polar residues" evidence="5">
    <location>
        <begin position="705"/>
        <end position="715"/>
    </location>
</feature>
<dbReference type="AlphaFoldDB" id="L2GVL9"/>
<evidence type="ECO:0000313" key="7">
    <source>
        <dbReference type="EMBL" id="ELA47155.1"/>
    </source>
</evidence>
<dbReference type="GO" id="GO:0070403">
    <property type="term" value="F:NAD+ binding"/>
    <property type="evidence" value="ECO:0007669"/>
    <property type="project" value="InterPro"/>
</dbReference>
<dbReference type="RefSeq" id="XP_008074362.1">
    <property type="nucleotide sequence ID" value="XM_008076171.1"/>
</dbReference>
<feature type="compositionally biased region" description="Basic and acidic residues" evidence="5">
    <location>
        <begin position="528"/>
        <end position="541"/>
    </location>
</feature>
<dbReference type="EMBL" id="GL877423">
    <property type="protein sequence ID" value="ELA47155.1"/>
    <property type="molecule type" value="Genomic_DNA"/>
</dbReference>
<evidence type="ECO:0000256" key="5">
    <source>
        <dbReference type="SAM" id="MobiDB-lite"/>
    </source>
</evidence>
<feature type="domain" description="Deacetylase sirtuin-type" evidence="6">
    <location>
        <begin position="41"/>
        <end position="492"/>
    </location>
</feature>
<dbReference type="GO" id="GO:0017136">
    <property type="term" value="F:histone deacetylase activity, NAD-dependent"/>
    <property type="evidence" value="ECO:0007669"/>
    <property type="project" value="TreeGrafter"/>
</dbReference>
<organism evidence="7 8">
    <name type="scientific">Vavraia culicis (isolate floridensis)</name>
    <name type="common">Microsporidian parasite</name>
    <dbReference type="NCBI Taxonomy" id="948595"/>
    <lineage>
        <taxon>Eukaryota</taxon>
        <taxon>Fungi</taxon>
        <taxon>Fungi incertae sedis</taxon>
        <taxon>Microsporidia</taxon>
        <taxon>Pleistophoridae</taxon>
        <taxon>Vavraia</taxon>
    </lineage>
</organism>
<evidence type="ECO:0000256" key="2">
    <source>
        <dbReference type="ARBA" id="ARBA00022679"/>
    </source>
</evidence>
<proteinExistence type="inferred from homology"/>
<feature type="compositionally biased region" description="Basic and acidic residues" evidence="5">
    <location>
        <begin position="624"/>
        <end position="639"/>
    </location>
</feature>
<evidence type="ECO:0000256" key="3">
    <source>
        <dbReference type="ARBA" id="ARBA00023027"/>
    </source>
</evidence>
<feature type="region of interest" description="Disordered" evidence="5">
    <location>
        <begin position="789"/>
        <end position="808"/>
    </location>
</feature>
<feature type="compositionally biased region" description="Basic residues" evidence="5">
    <location>
        <begin position="833"/>
        <end position="844"/>
    </location>
</feature>
<dbReference type="InterPro" id="IPR029035">
    <property type="entry name" value="DHS-like_NAD/FAD-binding_dom"/>
</dbReference>
<evidence type="ECO:0000256" key="4">
    <source>
        <dbReference type="PROSITE-ProRule" id="PRU00236"/>
    </source>
</evidence>
<protein>
    <recommendedName>
        <fullName evidence="6">Deacetylase sirtuin-type domain-containing protein</fullName>
    </recommendedName>
</protein>
<dbReference type="GO" id="GO:0005634">
    <property type="term" value="C:nucleus"/>
    <property type="evidence" value="ECO:0007669"/>
    <property type="project" value="TreeGrafter"/>
</dbReference>
<dbReference type="InParanoid" id="L2GVL9"/>